<accession>A0ABV1DVR3</accession>
<evidence type="ECO:0000313" key="3">
    <source>
        <dbReference type="Proteomes" id="UP001457898"/>
    </source>
</evidence>
<dbReference type="RefSeq" id="WP_349064871.1">
    <property type="nucleotide sequence ID" value="NZ_JBBMFP010000076.1"/>
</dbReference>
<organism evidence="2 3">
    <name type="scientific">Blautia caccae</name>
    <dbReference type="NCBI Taxonomy" id="3133175"/>
    <lineage>
        <taxon>Bacteria</taxon>
        <taxon>Bacillati</taxon>
        <taxon>Bacillota</taxon>
        <taxon>Clostridia</taxon>
        <taxon>Lachnospirales</taxon>
        <taxon>Lachnospiraceae</taxon>
        <taxon>Blautia</taxon>
    </lineage>
</organism>
<comment type="caution">
    <text evidence="2">The sequence shown here is derived from an EMBL/GenBank/DDBJ whole genome shotgun (WGS) entry which is preliminary data.</text>
</comment>
<name>A0ABV1DVR3_9FIRM</name>
<reference evidence="2 3" key="1">
    <citation type="submission" date="2024-03" db="EMBL/GenBank/DDBJ databases">
        <title>Human intestinal bacterial collection.</title>
        <authorList>
            <person name="Pauvert C."/>
            <person name="Hitch T.C.A."/>
            <person name="Clavel T."/>
        </authorList>
    </citation>
    <scope>NUCLEOTIDE SEQUENCE [LARGE SCALE GENOMIC DNA]</scope>
    <source>
        <strain evidence="2 3">CLA-SR-H028</strain>
    </source>
</reference>
<keyword evidence="1" id="KW-1133">Transmembrane helix</keyword>
<proteinExistence type="predicted"/>
<gene>
    <name evidence="2" type="ORF">WMO65_26190</name>
</gene>
<sequence length="122" mass="13208">MSKRNEAFCRKEKHGAEGIGRRRRRVKRMAALILTTAAMMSMDLMPVLASSGAQAITAKFDIAKELMAAVVTSIGVMVILWGIFQLGSSMQSQEGSMRTQALERIGGGLIMTLAPQLLVVLV</sequence>
<dbReference type="EMBL" id="JBBMFP010000076">
    <property type="protein sequence ID" value="MEQ2434481.1"/>
    <property type="molecule type" value="Genomic_DNA"/>
</dbReference>
<feature type="transmembrane region" description="Helical" evidence="1">
    <location>
        <begin position="65"/>
        <end position="84"/>
    </location>
</feature>
<keyword evidence="1" id="KW-0472">Membrane</keyword>
<evidence type="ECO:0008006" key="4">
    <source>
        <dbReference type="Google" id="ProtNLM"/>
    </source>
</evidence>
<keyword evidence="1" id="KW-0812">Transmembrane</keyword>
<protein>
    <recommendedName>
        <fullName evidence="4">Conjugal transfer protein TrbC</fullName>
    </recommendedName>
</protein>
<evidence type="ECO:0000256" key="1">
    <source>
        <dbReference type="SAM" id="Phobius"/>
    </source>
</evidence>
<dbReference type="Proteomes" id="UP001457898">
    <property type="component" value="Unassembled WGS sequence"/>
</dbReference>
<evidence type="ECO:0000313" key="2">
    <source>
        <dbReference type="EMBL" id="MEQ2434481.1"/>
    </source>
</evidence>
<keyword evidence="3" id="KW-1185">Reference proteome</keyword>